<accession>A0ABV8CRQ8</accession>
<dbReference type="HAMAP" id="MF_01104">
    <property type="entry name" value="Syd"/>
    <property type="match status" value="1"/>
</dbReference>
<dbReference type="RefSeq" id="WP_377154342.1">
    <property type="nucleotide sequence ID" value="NZ_JBHSAF010000015.1"/>
</dbReference>
<dbReference type="EMBL" id="JBHSAF010000015">
    <property type="protein sequence ID" value="MFC3914881.1"/>
    <property type="molecule type" value="Genomic_DNA"/>
</dbReference>
<keyword evidence="2 4" id="KW-0997">Cell inner membrane</keyword>
<keyword evidence="6" id="KW-1185">Reference proteome</keyword>
<evidence type="ECO:0000313" key="5">
    <source>
        <dbReference type="EMBL" id="MFC3914881.1"/>
    </source>
</evidence>
<keyword evidence="3 4" id="KW-0472">Membrane</keyword>
<evidence type="ECO:0000313" key="6">
    <source>
        <dbReference type="Proteomes" id="UP001595692"/>
    </source>
</evidence>
<comment type="subcellular location">
    <subcellularLocation>
        <location evidence="4">Cell inner membrane</location>
        <topology evidence="4">Peripheral membrane protein</topology>
        <orientation evidence="4">Cytoplasmic side</orientation>
    </subcellularLocation>
    <text evidence="4">Loosely associated with the cytoplasmic side of the inner membrane, probably via SecY.</text>
</comment>
<evidence type="ECO:0000256" key="3">
    <source>
        <dbReference type="ARBA" id="ARBA00023136"/>
    </source>
</evidence>
<comment type="function">
    <text evidence="4">Interacts with the SecY protein in vivo. May bind preferentially to an uncomplexed state of SecY, thus functioning either as a chelating agent for excess SecY in the cell or as a regulatory factor that negatively controls the translocase function.</text>
</comment>
<sequence length="182" mass="20213">MPDQVVSSLSHLMARWVSYQCQRNGGVWGPSDPDWDSPCQTGITDNGLTAWRPLPRHPPAVMDNIASALEITVRPELADFYGHWFAGAMAFSFKGIRIELIQAWNEADYLRLQENLIGHALMQRRLKLAPTFFIAATRQDTHLISLDNATGAVLFERVGDNGGAILAPSLSTFLSRLEPLPQ</sequence>
<dbReference type="Pfam" id="PF07348">
    <property type="entry name" value="Syd"/>
    <property type="match status" value="1"/>
</dbReference>
<dbReference type="NCBIfam" id="NF003439">
    <property type="entry name" value="PRK04968.1"/>
    <property type="match status" value="1"/>
</dbReference>
<dbReference type="InterPro" id="IPR038228">
    <property type="entry name" value="Syd_sf"/>
</dbReference>
<proteinExistence type="inferred from homology"/>
<comment type="caution">
    <text evidence="5">The sequence shown here is derived from an EMBL/GenBank/DDBJ whole genome shotgun (WGS) entry which is preliminary data.</text>
</comment>
<protein>
    <recommendedName>
        <fullName evidence="4">Protein Syd</fullName>
    </recommendedName>
</protein>
<dbReference type="Gene3D" id="3.40.1580.20">
    <property type="entry name" value="Syd protein"/>
    <property type="match status" value="1"/>
</dbReference>
<keyword evidence="1 4" id="KW-1003">Cell membrane</keyword>
<evidence type="ECO:0000256" key="4">
    <source>
        <dbReference type="HAMAP-Rule" id="MF_01104"/>
    </source>
</evidence>
<evidence type="ECO:0000256" key="2">
    <source>
        <dbReference type="ARBA" id="ARBA00022519"/>
    </source>
</evidence>
<dbReference type="Proteomes" id="UP001595692">
    <property type="component" value="Unassembled WGS sequence"/>
</dbReference>
<evidence type="ECO:0000256" key="1">
    <source>
        <dbReference type="ARBA" id="ARBA00022475"/>
    </source>
</evidence>
<dbReference type="CDD" id="cd16323">
    <property type="entry name" value="Syd"/>
    <property type="match status" value="1"/>
</dbReference>
<gene>
    <name evidence="4 5" type="primary">syd</name>
    <name evidence="5" type="ORF">ACFOSS_15635</name>
</gene>
<reference evidence="6" key="1">
    <citation type="journal article" date="2019" name="Int. J. Syst. Evol. Microbiol.">
        <title>The Global Catalogue of Microorganisms (GCM) 10K type strain sequencing project: providing services to taxonomists for standard genome sequencing and annotation.</title>
        <authorList>
            <consortium name="The Broad Institute Genomics Platform"/>
            <consortium name="The Broad Institute Genome Sequencing Center for Infectious Disease"/>
            <person name="Wu L."/>
            <person name="Ma J."/>
        </authorList>
    </citation>
    <scope>NUCLEOTIDE SEQUENCE [LARGE SCALE GENOMIC DNA]</scope>
    <source>
        <strain evidence="6">CCUG 54939</strain>
    </source>
</reference>
<dbReference type="InterPro" id="IPR009948">
    <property type="entry name" value="Syd"/>
</dbReference>
<comment type="similarity">
    <text evidence="4">Belongs to the Syd family.</text>
</comment>
<name>A0ABV8CRQ8_9GAMM</name>
<organism evidence="5 6">
    <name type="scientific">Pseudaeromonas sharmana</name>
    <dbReference type="NCBI Taxonomy" id="328412"/>
    <lineage>
        <taxon>Bacteria</taxon>
        <taxon>Pseudomonadati</taxon>
        <taxon>Pseudomonadota</taxon>
        <taxon>Gammaproteobacteria</taxon>
        <taxon>Aeromonadales</taxon>
        <taxon>Aeromonadaceae</taxon>
        <taxon>Pseudaeromonas</taxon>
    </lineage>
</organism>